<dbReference type="EMBL" id="MU865929">
    <property type="protein sequence ID" value="KAK4451129.1"/>
    <property type="molecule type" value="Genomic_DNA"/>
</dbReference>
<dbReference type="GO" id="GO:0061640">
    <property type="term" value="P:cytoskeleton-dependent cytokinesis"/>
    <property type="evidence" value="ECO:0007669"/>
    <property type="project" value="InterPro"/>
</dbReference>
<comment type="caution">
    <text evidence="1">The sequence shown here is derived from an EMBL/GenBank/DDBJ whole genome shotgun (WGS) entry which is preliminary data.</text>
</comment>
<dbReference type="Proteomes" id="UP001321760">
    <property type="component" value="Unassembled WGS sequence"/>
</dbReference>
<evidence type="ECO:0000313" key="2">
    <source>
        <dbReference type="Proteomes" id="UP001321760"/>
    </source>
</evidence>
<dbReference type="AlphaFoldDB" id="A0AAV9GQM7"/>
<sequence length="204" mass="22671">MDETLDKTSIETISLLEARLLRVENIIYGLSDAPTQPPTESVSTSLADLERRFALLVRRTRIYSEILKIYNAHPSLFRYTDPELPPTELSPEALRATVLSYASSFPSTVSALTAVTADTPVPDAKLSAELVALIPRMKGIEATQLAQEAEIAELRARSEQVMRAWYEGRVLRYGQSVADAEGRLEKAELGIRRLEKLREAEAAL</sequence>
<name>A0AAV9GQM7_9PEZI</name>
<keyword evidence="2" id="KW-1185">Reference proteome</keyword>
<reference evidence="1" key="1">
    <citation type="journal article" date="2023" name="Mol. Phylogenet. Evol.">
        <title>Genome-scale phylogeny and comparative genomics of the fungal order Sordariales.</title>
        <authorList>
            <person name="Hensen N."/>
            <person name="Bonometti L."/>
            <person name="Westerberg I."/>
            <person name="Brannstrom I.O."/>
            <person name="Guillou S."/>
            <person name="Cros-Aarteil S."/>
            <person name="Calhoun S."/>
            <person name="Haridas S."/>
            <person name="Kuo A."/>
            <person name="Mondo S."/>
            <person name="Pangilinan J."/>
            <person name="Riley R."/>
            <person name="LaButti K."/>
            <person name="Andreopoulos B."/>
            <person name="Lipzen A."/>
            <person name="Chen C."/>
            <person name="Yan M."/>
            <person name="Daum C."/>
            <person name="Ng V."/>
            <person name="Clum A."/>
            <person name="Steindorff A."/>
            <person name="Ohm R.A."/>
            <person name="Martin F."/>
            <person name="Silar P."/>
            <person name="Natvig D.O."/>
            <person name="Lalanne C."/>
            <person name="Gautier V."/>
            <person name="Ament-Velasquez S.L."/>
            <person name="Kruys A."/>
            <person name="Hutchinson M.I."/>
            <person name="Powell A.J."/>
            <person name="Barry K."/>
            <person name="Miller A.N."/>
            <person name="Grigoriev I.V."/>
            <person name="Debuchy R."/>
            <person name="Gladieux P."/>
            <person name="Hiltunen Thoren M."/>
            <person name="Johannesson H."/>
        </authorList>
    </citation>
    <scope>NUCLEOTIDE SEQUENCE</scope>
    <source>
        <strain evidence="1">PSN243</strain>
    </source>
</reference>
<proteinExistence type="predicted"/>
<dbReference type="GO" id="GO:0005869">
    <property type="term" value="C:dynactin complex"/>
    <property type="evidence" value="ECO:0007669"/>
    <property type="project" value="InterPro"/>
</dbReference>
<accession>A0AAV9GQM7</accession>
<dbReference type="InterPro" id="IPR009991">
    <property type="entry name" value="DCTN3"/>
</dbReference>
<gene>
    <name evidence="1" type="ORF">QBC34DRAFT_295930</name>
</gene>
<dbReference type="Pfam" id="PF07426">
    <property type="entry name" value="Dynactin_p22"/>
    <property type="match status" value="1"/>
</dbReference>
<reference evidence="1" key="2">
    <citation type="submission" date="2023-05" db="EMBL/GenBank/DDBJ databases">
        <authorList>
            <consortium name="Lawrence Berkeley National Laboratory"/>
            <person name="Steindorff A."/>
            <person name="Hensen N."/>
            <person name="Bonometti L."/>
            <person name="Westerberg I."/>
            <person name="Brannstrom I.O."/>
            <person name="Guillou S."/>
            <person name="Cros-Aarteil S."/>
            <person name="Calhoun S."/>
            <person name="Haridas S."/>
            <person name="Kuo A."/>
            <person name="Mondo S."/>
            <person name="Pangilinan J."/>
            <person name="Riley R."/>
            <person name="Labutti K."/>
            <person name="Andreopoulos B."/>
            <person name="Lipzen A."/>
            <person name="Chen C."/>
            <person name="Yanf M."/>
            <person name="Daum C."/>
            <person name="Ng V."/>
            <person name="Clum A."/>
            <person name="Ohm R."/>
            <person name="Martin F."/>
            <person name="Silar P."/>
            <person name="Natvig D."/>
            <person name="Lalanne C."/>
            <person name="Gautier V."/>
            <person name="Ament-Velasquez S.L."/>
            <person name="Kruys A."/>
            <person name="Hutchinson M.I."/>
            <person name="Powell A.J."/>
            <person name="Barry K."/>
            <person name="Miller A.N."/>
            <person name="Grigoriev I.V."/>
            <person name="Debuchy R."/>
            <person name="Gladieux P."/>
            <person name="Thoren M.H."/>
            <person name="Johannesson H."/>
        </authorList>
    </citation>
    <scope>NUCLEOTIDE SEQUENCE</scope>
    <source>
        <strain evidence="1">PSN243</strain>
    </source>
</reference>
<protein>
    <recommendedName>
        <fullName evidence="3">Nuclear distribution protein</fullName>
    </recommendedName>
</protein>
<evidence type="ECO:0000313" key="1">
    <source>
        <dbReference type="EMBL" id="KAK4451129.1"/>
    </source>
</evidence>
<organism evidence="1 2">
    <name type="scientific">Podospora aff. communis PSN243</name>
    <dbReference type="NCBI Taxonomy" id="3040156"/>
    <lineage>
        <taxon>Eukaryota</taxon>
        <taxon>Fungi</taxon>
        <taxon>Dikarya</taxon>
        <taxon>Ascomycota</taxon>
        <taxon>Pezizomycotina</taxon>
        <taxon>Sordariomycetes</taxon>
        <taxon>Sordariomycetidae</taxon>
        <taxon>Sordariales</taxon>
        <taxon>Podosporaceae</taxon>
        <taxon>Podospora</taxon>
    </lineage>
</organism>
<evidence type="ECO:0008006" key="3">
    <source>
        <dbReference type="Google" id="ProtNLM"/>
    </source>
</evidence>